<dbReference type="EMBL" id="AP023361">
    <property type="protein sequence ID" value="BCJ91165.1"/>
    <property type="molecule type" value="Genomic_DNA"/>
</dbReference>
<reference evidence="1 2" key="1">
    <citation type="submission" date="2020-08" db="EMBL/GenBank/DDBJ databases">
        <title>Genome sequence of Rhizobiales bacterium strain IZ6.</title>
        <authorList>
            <person name="Nakai R."/>
            <person name="Naganuma T."/>
        </authorList>
    </citation>
    <scope>NUCLEOTIDE SEQUENCE [LARGE SCALE GENOMIC DNA]</scope>
    <source>
        <strain evidence="1 2">IZ6</strain>
    </source>
</reference>
<dbReference type="RefSeq" id="WP_222874831.1">
    <property type="nucleotide sequence ID" value="NZ_AP023361.1"/>
</dbReference>
<keyword evidence="2" id="KW-1185">Reference proteome</keyword>
<name>A0A6S6QUC1_9HYPH</name>
<dbReference type="Proteomes" id="UP000515317">
    <property type="component" value="Chromosome"/>
</dbReference>
<dbReference type="AlphaFoldDB" id="A0A6S6QUC1"/>
<dbReference type="KEGG" id="tso:IZ6_19000"/>
<evidence type="ECO:0000313" key="2">
    <source>
        <dbReference type="Proteomes" id="UP000515317"/>
    </source>
</evidence>
<organism evidence="1 2">
    <name type="scientific">Terrihabitans soli</name>
    <dbReference type="NCBI Taxonomy" id="708113"/>
    <lineage>
        <taxon>Bacteria</taxon>
        <taxon>Pseudomonadati</taxon>
        <taxon>Pseudomonadota</taxon>
        <taxon>Alphaproteobacteria</taxon>
        <taxon>Hyphomicrobiales</taxon>
        <taxon>Terrihabitans</taxon>
    </lineage>
</organism>
<evidence type="ECO:0000313" key="1">
    <source>
        <dbReference type="EMBL" id="BCJ91165.1"/>
    </source>
</evidence>
<gene>
    <name evidence="1" type="ORF">IZ6_19000</name>
</gene>
<accession>A0A6S6QUC1</accession>
<proteinExistence type="predicted"/>
<sequence>MTSSSLAPLVSTLRQKRDARPQDVLALRLAVFDDATVSQTDAEALMALDECMSQPCPEWRAFFVEALTDFIVQQEQPRGYVDSANARWLMNRITRDATVKPNELELLVRVMETAVSVPPELHKFTLKQVRHAVLFGDSRNTVTEHEVEILRRTLFASAGEGSIAITRDEAEILFDIANATKDSDNAASWADFFAKAVANLLMAAKGYTAPSREIALRRGRWLNDQSVDPMSFTARVLASLSNGLLANYSLPDNTPSADTSGHEIITASEAEWLSAQVKKDGMLSEIEKIMLERIRTEASNLHPTLQPLFEWAA</sequence>
<protein>
    <submittedName>
        <fullName evidence="1">Uncharacterized protein</fullName>
    </submittedName>
</protein>